<name>A0A2I1CZD1_ASPC2</name>
<keyword evidence="1" id="KW-1133">Transmembrane helix</keyword>
<dbReference type="Proteomes" id="UP000234254">
    <property type="component" value="Unassembled WGS sequence"/>
</dbReference>
<evidence type="ECO:0000256" key="1">
    <source>
        <dbReference type="SAM" id="Phobius"/>
    </source>
</evidence>
<dbReference type="RefSeq" id="XP_024691581.1">
    <property type="nucleotide sequence ID" value="XM_024837358.1"/>
</dbReference>
<dbReference type="VEuPathDB" id="FungiDB:P168DRAFT_291167"/>
<dbReference type="EMBL" id="MSFM01000008">
    <property type="protein sequence ID" value="PKY02987.1"/>
    <property type="molecule type" value="Genomic_DNA"/>
</dbReference>
<organism evidence="2 3">
    <name type="scientific">Aspergillus campestris (strain IBT 28561)</name>
    <dbReference type="NCBI Taxonomy" id="1392248"/>
    <lineage>
        <taxon>Eukaryota</taxon>
        <taxon>Fungi</taxon>
        <taxon>Dikarya</taxon>
        <taxon>Ascomycota</taxon>
        <taxon>Pezizomycotina</taxon>
        <taxon>Eurotiomycetes</taxon>
        <taxon>Eurotiomycetidae</taxon>
        <taxon>Eurotiales</taxon>
        <taxon>Aspergillaceae</taxon>
        <taxon>Aspergillus</taxon>
        <taxon>Aspergillus subgen. Circumdati</taxon>
    </lineage>
</organism>
<dbReference type="GeneID" id="36544882"/>
<reference evidence="2" key="1">
    <citation type="submission" date="2016-12" db="EMBL/GenBank/DDBJ databases">
        <title>The genomes of Aspergillus section Nigri reveals drivers in fungal speciation.</title>
        <authorList>
            <consortium name="DOE Joint Genome Institute"/>
            <person name="Vesth T.C."/>
            <person name="Nybo J."/>
            <person name="Theobald S."/>
            <person name="Brandl J."/>
            <person name="Frisvad J.C."/>
            <person name="Nielsen K.F."/>
            <person name="Lyhne E.K."/>
            <person name="Kogle M.E."/>
            <person name="Kuo A."/>
            <person name="Riley R."/>
            <person name="Clum A."/>
            <person name="Nolan M."/>
            <person name="Lipzen A."/>
            <person name="Salamov A."/>
            <person name="Henrissat B."/>
            <person name="Wiebenga A."/>
            <person name="De vries R.P."/>
            <person name="Grigoriev I.V."/>
            <person name="Mortensen U.H."/>
            <person name="Andersen M.R."/>
            <person name="Baker S.E."/>
        </authorList>
    </citation>
    <scope>NUCLEOTIDE SEQUENCE</scope>
    <source>
        <strain evidence="2">IBT 28561</strain>
    </source>
</reference>
<gene>
    <name evidence="2" type="ORF">P168DRAFT_291167</name>
</gene>
<protein>
    <submittedName>
        <fullName evidence="2">Uncharacterized protein</fullName>
    </submittedName>
</protein>
<keyword evidence="1" id="KW-0812">Transmembrane</keyword>
<feature type="transmembrane region" description="Helical" evidence="1">
    <location>
        <begin position="20"/>
        <end position="43"/>
    </location>
</feature>
<keyword evidence="3" id="KW-1185">Reference proteome</keyword>
<evidence type="ECO:0000313" key="3">
    <source>
        <dbReference type="Proteomes" id="UP000234254"/>
    </source>
</evidence>
<sequence length="62" mass="6571">MALHVAEHGVVQYQNIPTTSYQWVSIRGGLVALVALVAAGWIYPADMNDRAVAGAYPVSTLG</sequence>
<proteinExistence type="predicted"/>
<dbReference type="AlphaFoldDB" id="A0A2I1CZD1"/>
<evidence type="ECO:0000313" key="2">
    <source>
        <dbReference type="EMBL" id="PKY02987.1"/>
    </source>
</evidence>
<comment type="caution">
    <text evidence="2">The sequence shown here is derived from an EMBL/GenBank/DDBJ whole genome shotgun (WGS) entry which is preliminary data.</text>
</comment>
<keyword evidence="1" id="KW-0472">Membrane</keyword>
<accession>A0A2I1CZD1</accession>